<dbReference type="AlphaFoldDB" id="A0A8B5UG43"/>
<evidence type="ECO:0000313" key="2">
    <source>
        <dbReference type="EMBL" id="TPU61311.1"/>
    </source>
</evidence>
<dbReference type="RefSeq" id="WP_071708548.1">
    <property type="nucleotide sequence ID" value="NZ_BKDF01000081.1"/>
</dbReference>
<reference evidence="2 3" key="1">
    <citation type="submission" date="2019-06" db="EMBL/GenBank/DDBJ databases">
        <title>A Diverse Panel of Clinical Acinetobacter baumannii for Research Use.</title>
        <authorList>
            <person name="Mcgann P."/>
            <person name="Snesrud E."/>
            <person name="Galac M.R."/>
        </authorList>
    </citation>
    <scope>NUCLEOTIDE SEQUENCE [LARGE SCALE GENOMIC DNA]</scope>
    <source>
        <strain evidence="2 3">MRSN14237</strain>
    </source>
</reference>
<accession>A0A8B5UG43</accession>
<comment type="caution">
    <text evidence="2">The sequence shown here is derived from an EMBL/GenBank/DDBJ whole genome shotgun (WGS) entry which is preliminary data.</text>
</comment>
<protein>
    <recommendedName>
        <fullName evidence="1">Bbp19-like phage domain-containing protein</fullName>
    </recommendedName>
</protein>
<dbReference type="EMBL" id="VHGY01000048">
    <property type="protein sequence ID" value="TPU61311.1"/>
    <property type="molecule type" value="Genomic_DNA"/>
</dbReference>
<proteinExistence type="predicted"/>
<sequence>MSDLETKAKENKSERDQELNDLRSILETEYGKRFLMRLIDRASIFQPTYGGGSQISDFAFMEGRREFGLYILGEITQANSDAWLDMQKQRFSKLKEKVNHERSDNNYDSN</sequence>
<dbReference type="InterPro" id="IPR057447">
    <property type="entry name" value="Bbp19-like_phage"/>
</dbReference>
<evidence type="ECO:0000313" key="3">
    <source>
        <dbReference type="Proteomes" id="UP000315888"/>
    </source>
</evidence>
<feature type="domain" description="Bbp19-like phage" evidence="1">
    <location>
        <begin position="23"/>
        <end position="76"/>
    </location>
</feature>
<dbReference type="Proteomes" id="UP000315888">
    <property type="component" value="Unassembled WGS sequence"/>
</dbReference>
<name>A0A8B5UG43_ACIBA</name>
<gene>
    <name evidence="2" type="ORF">FJU42_16060</name>
</gene>
<organism evidence="2 3">
    <name type="scientific">Acinetobacter baumannii</name>
    <dbReference type="NCBI Taxonomy" id="470"/>
    <lineage>
        <taxon>Bacteria</taxon>
        <taxon>Pseudomonadati</taxon>
        <taxon>Pseudomonadota</taxon>
        <taxon>Gammaproteobacteria</taxon>
        <taxon>Moraxellales</taxon>
        <taxon>Moraxellaceae</taxon>
        <taxon>Acinetobacter</taxon>
        <taxon>Acinetobacter calcoaceticus/baumannii complex</taxon>
    </lineage>
</organism>
<evidence type="ECO:0000259" key="1">
    <source>
        <dbReference type="Pfam" id="PF25181"/>
    </source>
</evidence>
<dbReference type="Pfam" id="PF25181">
    <property type="entry name" value="Phage_Bbp19"/>
    <property type="match status" value="1"/>
</dbReference>